<sequence>MRRLFDMEHTSLATHFDFYSGSPITKPITLWKSDSEHDFQDPWALIKEVGPTRFVGTDRESKLASKGCYVNGDFGSPIEISSSKRKLTRKKSLGGCQDLVCGDVEDLDSL</sequence>
<name>A0AA86V8L0_9FABA</name>
<dbReference type="AlphaFoldDB" id="A0AA86V8L0"/>
<protein>
    <submittedName>
        <fullName evidence="1">Uncharacterized protein</fullName>
    </submittedName>
</protein>
<accession>A0AA86V8L0</accession>
<dbReference type="EMBL" id="OY731398">
    <property type="protein sequence ID" value="CAJ1804769.1"/>
    <property type="molecule type" value="Genomic_DNA"/>
</dbReference>
<organism evidence="1 2">
    <name type="scientific">Sphenostylis stenocarpa</name>
    <dbReference type="NCBI Taxonomy" id="92480"/>
    <lineage>
        <taxon>Eukaryota</taxon>
        <taxon>Viridiplantae</taxon>
        <taxon>Streptophyta</taxon>
        <taxon>Embryophyta</taxon>
        <taxon>Tracheophyta</taxon>
        <taxon>Spermatophyta</taxon>
        <taxon>Magnoliopsida</taxon>
        <taxon>eudicotyledons</taxon>
        <taxon>Gunneridae</taxon>
        <taxon>Pentapetalae</taxon>
        <taxon>rosids</taxon>
        <taxon>fabids</taxon>
        <taxon>Fabales</taxon>
        <taxon>Fabaceae</taxon>
        <taxon>Papilionoideae</taxon>
        <taxon>50 kb inversion clade</taxon>
        <taxon>NPAAA clade</taxon>
        <taxon>indigoferoid/millettioid clade</taxon>
        <taxon>Phaseoleae</taxon>
        <taxon>Sphenostylis</taxon>
    </lineage>
</organism>
<reference evidence="1" key="1">
    <citation type="submission" date="2023-10" db="EMBL/GenBank/DDBJ databases">
        <authorList>
            <person name="Domelevo Entfellner J.-B."/>
        </authorList>
    </citation>
    <scope>NUCLEOTIDE SEQUENCE</scope>
</reference>
<gene>
    <name evidence="1" type="ORF">AYBTSS11_LOCUS734</name>
</gene>
<dbReference type="Proteomes" id="UP001189624">
    <property type="component" value="Chromosome 1"/>
</dbReference>
<evidence type="ECO:0000313" key="1">
    <source>
        <dbReference type="EMBL" id="CAJ1804769.1"/>
    </source>
</evidence>
<evidence type="ECO:0000313" key="2">
    <source>
        <dbReference type="Proteomes" id="UP001189624"/>
    </source>
</evidence>
<keyword evidence="2" id="KW-1185">Reference proteome</keyword>
<dbReference type="Gramene" id="rna-AYBTSS11_LOCUS734">
    <property type="protein sequence ID" value="CAJ1804769.1"/>
    <property type="gene ID" value="gene-AYBTSS11_LOCUS734"/>
</dbReference>
<proteinExistence type="predicted"/>